<proteinExistence type="predicted"/>
<dbReference type="GO" id="GO:0016491">
    <property type="term" value="F:oxidoreductase activity"/>
    <property type="evidence" value="ECO:0007669"/>
    <property type="project" value="InterPro"/>
</dbReference>
<dbReference type="SUPFAM" id="SSF54909">
    <property type="entry name" value="Dimeric alpha+beta barrel"/>
    <property type="match status" value="1"/>
</dbReference>
<gene>
    <name evidence="2" type="ORF">EV688_103156</name>
</gene>
<reference evidence="2 3" key="1">
    <citation type="submission" date="2019-03" db="EMBL/GenBank/DDBJ databases">
        <title>Genomic Encyclopedia of Type Strains, Phase IV (KMG-IV): sequencing the most valuable type-strain genomes for metagenomic binning, comparative biology and taxonomic classification.</title>
        <authorList>
            <person name="Goeker M."/>
        </authorList>
    </citation>
    <scope>NUCLEOTIDE SEQUENCE [LARGE SCALE GENOMIC DNA]</scope>
    <source>
        <strain evidence="2 3">DSM 23344</strain>
    </source>
</reference>
<dbReference type="InterPro" id="IPR011008">
    <property type="entry name" value="Dimeric_a/b-barrel"/>
</dbReference>
<dbReference type="EMBL" id="SLWX01000003">
    <property type="protein sequence ID" value="TCO77142.1"/>
    <property type="molecule type" value="Genomic_DNA"/>
</dbReference>
<dbReference type="RefSeq" id="WP_162883878.1">
    <property type="nucleotide sequence ID" value="NZ_QQSW01000008.1"/>
</dbReference>
<keyword evidence="3" id="KW-1185">Reference proteome</keyword>
<comment type="caution">
    <text evidence="2">The sequence shown here is derived from an EMBL/GenBank/DDBJ whole genome shotgun (WGS) entry which is preliminary data.</text>
</comment>
<dbReference type="Gene3D" id="3.30.70.100">
    <property type="match status" value="1"/>
</dbReference>
<organism evidence="2 3">
    <name type="scientific">Chromatocurvus halotolerans</name>
    <dbReference type="NCBI Taxonomy" id="1132028"/>
    <lineage>
        <taxon>Bacteria</taxon>
        <taxon>Pseudomonadati</taxon>
        <taxon>Pseudomonadota</taxon>
        <taxon>Gammaproteobacteria</taxon>
        <taxon>Cellvibrionales</taxon>
        <taxon>Halieaceae</taxon>
        <taxon>Chromatocurvus</taxon>
    </lineage>
</organism>
<dbReference type="Proteomes" id="UP000294980">
    <property type="component" value="Unassembled WGS sequence"/>
</dbReference>
<evidence type="ECO:0000313" key="3">
    <source>
        <dbReference type="Proteomes" id="UP000294980"/>
    </source>
</evidence>
<feature type="domain" description="EthD" evidence="1">
    <location>
        <begin position="11"/>
        <end position="98"/>
    </location>
</feature>
<dbReference type="InterPro" id="IPR009799">
    <property type="entry name" value="EthD_dom"/>
</dbReference>
<accession>A0A4R2KVY8</accession>
<protein>
    <submittedName>
        <fullName evidence="2">Uncharacterized protein (TIGR02118 family)</fullName>
    </submittedName>
</protein>
<dbReference type="Pfam" id="PF07110">
    <property type="entry name" value="EthD"/>
    <property type="match status" value="1"/>
</dbReference>
<dbReference type="AlphaFoldDB" id="A0A4R2KVY8"/>
<evidence type="ECO:0000259" key="1">
    <source>
        <dbReference type="Pfam" id="PF07110"/>
    </source>
</evidence>
<sequence>MIKLVVAVKRHPDMTPEAFHAYWRESHSAKVRAIAASDRYVRRYSQFHTLPAEYAQGEPAYDGTAELWFDSVEDKNAFFSDPDYLAQVQPDEFKFADMEKTAFFMTEEERVL</sequence>
<dbReference type="NCBIfam" id="TIGR02118">
    <property type="entry name" value="EthD family reductase"/>
    <property type="match status" value="1"/>
</dbReference>
<evidence type="ECO:0000313" key="2">
    <source>
        <dbReference type="EMBL" id="TCO77142.1"/>
    </source>
</evidence>
<name>A0A4R2KVY8_9GAMM</name>